<keyword evidence="3" id="KW-1185">Reference proteome</keyword>
<organism evidence="2 3">
    <name type="scientific">Tolypocladium ophioglossoides (strain CBS 100239)</name>
    <name type="common">Snaketongue truffleclub</name>
    <name type="synonym">Elaphocordyceps ophioglossoides</name>
    <dbReference type="NCBI Taxonomy" id="1163406"/>
    <lineage>
        <taxon>Eukaryota</taxon>
        <taxon>Fungi</taxon>
        <taxon>Dikarya</taxon>
        <taxon>Ascomycota</taxon>
        <taxon>Pezizomycotina</taxon>
        <taxon>Sordariomycetes</taxon>
        <taxon>Hypocreomycetidae</taxon>
        <taxon>Hypocreales</taxon>
        <taxon>Ophiocordycipitaceae</taxon>
        <taxon>Tolypocladium</taxon>
    </lineage>
</organism>
<accession>A0A0L0NEP4</accession>
<dbReference type="EMBL" id="LFRF01000006">
    <property type="protein sequence ID" value="KND92240.1"/>
    <property type="molecule type" value="Genomic_DNA"/>
</dbReference>
<dbReference type="AlphaFoldDB" id="A0A0L0NEP4"/>
<feature type="compositionally biased region" description="Low complexity" evidence="1">
    <location>
        <begin position="428"/>
        <end position="438"/>
    </location>
</feature>
<sequence length="515" mass="54565">MTFSSGFHMPGAFHAEGIHQGLIRPPVSPASSSGYLPAARPAPAVVDASTPKRKRNRHAEFARAPNGRHVFDSGPGLDHHHHHQHHHNHDDAATLGTPAPIFGRAYTLAGQLDTPHGGGCGPHDSDAGGLGESMYSDSNYRRALGSKRRREDLDVDTSDLSRPTPLFALPASPVSARPWSTVAFSTIGGVVGKVWEFCKAGAFKGFYAGGGRGYEVGAAERGVMPAGPPCDYAADERRIPGYFPQGGEYHHYPDVAGEANVDSRPSTPSAPAAKRRQTGPADELGRNWVMVKEPGTGADDSTPRRKSSLHQPSPRNRNQGPAVTTGRRISTPTSRNVAAAATSASTPRRYSNRLNAFAATPPVQEPPRPASSASFASPRAPSPTKTASRAAPFATTTSTASSTSYGHSRRRSLNPPASHPSLAHRRTNSNASTASSRAGFGAAEAQALDASPRLDAEAKKLAAWRKMEDRDADVRIAAFNKRLQDMIRQGKEALGTTVEVVGGEGGEEAGWEDDD</sequence>
<comment type="caution">
    <text evidence="2">The sequence shown here is derived from an EMBL/GenBank/DDBJ whole genome shotgun (WGS) entry which is preliminary data.</text>
</comment>
<reference evidence="2 3" key="1">
    <citation type="journal article" date="2015" name="BMC Genomics">
        <title>The genome of the truffle-parasite Tolypocladium ophioglossoides and the evolution of antifungal peptaibiotics.</title>
        <authorList>
            <person name="Quandt C.A."/>
            <person name="Bushley K.E."/>
            <person name="Spatafora J.W."/>
        </authorList>
    </citation>
    <scope>NUCLEOTIDE SEQUENCE [LARGE SCALE GENOMIC DNA]</scope>
    <source>
        <strain evidence="2 3">CBS 100239</strain>
    </source>
</reference>
<protein>
    <submittedName>
        <fullName evidence="2">Uncharacterized protein</fullName>
    </submittedName>
</protein>
<feature type="compositionally biased region" description="Low complexity" evidence="1">
    <location>
        <begin position="370"/>
        <end position="404"/>
    </location>
</feature>
<evidence type="ECO:0000313" key="2">
    <source>
        <dbReference type="EMBL" id="KND92240.1"/>
    </source>
</evidence>
<name>A0A0L0NEP4_TOLOC</name>
<gene>
    <name evidence="2" type="ORF">TOPH_02993</name>
</gene>
<proteinExistence type="predicted"/>
<feature type="compositionally biased region" description="Polar residues" evidence="1">
    <location>
        <begin position="309"/>
        <end position="336"/>
    </location>
</feature>
<evidence type="ECO:0000256" key="1">
    <source>
        <dbReference type="SAM" id="MobiDB-lite"/>
    </source>
</evidence>
<feature type="region of interest" description="Disordered" evidence="1">
    <location>
        <begin position="244"/>
        <end position="440"/>
    </location>
</feature>
<feature type="region of interest" description="Disordered" evidence="1">
    <location>
        <begin position="40"/>
        <end position="91"/>
    </location>
</feature>
<evidence type="ECO:0000313" key="3">
    <source>
        <dbReference type="Proteomes" id="UP000036947"/>
    </source>
</evidence>
<dbReference type="Proteomes" id="UP000036947">
    <property type="component" value="Unassembled WGS sequence"/>
</dbReference>
<dbReference type="OrthoDB" id="5138418at2759"/>
<dbReference type="STRING" id="1163406.A0A0L0NEP4"/>